<gene>
    <name evidence="6" type="ORF">GCM10009115_24450</name>
</gene>
<name>A0ABN1M899_9SPHN</name>
<evidence type="ECO:0000313" key="7">
    <source>
        <dbReference type="Proteomes" id="UP001500738"/>
    </source>
</evidence>
<dbReference type="Gene3D" id="1.10.357.10">
    <property type="entry name" value="Tetracycline Repressor, domain 2"/>
    <property type="match status" value="1"/>
</dbReference>
<dbReference type="InterPro" id="IPR050109">
    <property type="entry name" value="HTH-type_TetR-like_transc_reg"/>
</dbReference>
<protein>
    <recommendedName>
        <fullName evidence="5">HTH tetR-type domain-containing protein</fullName>
    </recommendedName>
</protein>
<dbReference type="InterPro" id="IPR001647">
    <property type="entry name" value="HTH_TetR"/>
</dbReference>
<evidence type="ECO:0000256" key="4">
    <source>
        <dbReference type="PROSITE-ProRule" id="PRU00335"/>
    </source>
</evidence>
<accession>A0ABN1M899</accession>
<evidence type="ECO:0000313" key="6">
    <source>
        <dbReference type="EMBL" id="GAA0865532.1"/>
    </source>
</evidence>
<keyword evidence="7" id="KW-1185">Reference proteome</keyword>
<organism evidence="6 7">
    <name type="scientific">Sphingopyxis soli</name>
    <dbReference type="NCBI Taxonomy" id="592051"/>
    <lineage>
        <taxon>Bacteria</taxon>
        <taxon>Pseudomonadati</taxon>
        <taxon>Pseudomonadota</taxon>
        <taxon>Alphaproteobacteria</taxon>
        <taxon>Sphingomonadales</taxon>
        <taxon>Sphingomonadaceae</taxon>
        <taxon>Sphingopyxis</taxon>
    </lineage>
</organism>
<evidence type="ECO:0000259" key="5">
    <source>
        <dbReference type="PROSITE" id="PS50977"/>
    </source>
</evidence>
<proteinExistence type="predicted"/>
<keyword evidence="2 4" id="KW-0238">DNA-binding</keyword>
<dbReference type="PANTHER" id="PTHR30055">
    <property type="entry name" value="HTH-TYPE TRANSCRIPTIONAL REGULATOR RUTR"/>
    <property type="match status" value="1"/>
</dbReference>
<dbReference type="Proteomes" id="UP001500738">
    <property type="component" value="Unassembled WGS sequence"/>
</dbReference>
<dbReference type="PROSITE" id="PS50977">
    <property type="entry name" value="HTH_TETR_2"/>
    <property type="match status" value="1"/>
</dbReference>
<dbReference type="InterPro" id="IPR009057">
    <property type="entry name" value="Homeodomain-like_sf"/>
</dbReference>
<evidence type="ECO:0000256" key="1">
    <source>
        <dbReference type="ARBA" id="ARBA00023015"/>
    </source>
</evidence>
<evidence type="ECO:0000256" key="3">
    <source>
        <dbReference type="ARBA" id="ARBA00023163"/>
    </source>
</evidence>
<evidence type="ECO:0000256" key="2">
    <source>
        <dbReference type="ARBA" id="ARBA00023125"/>
    </source>
</evidence>
<dbReference type="EMBL" id="BAAAFE010000008">
    <property type="protein sequence ID" value="GAA0865532.1"/>
    <property type="molecule type" value="Genomic_DNA"/>
</dbReference>
<keyword evidence="3" id="KW-0804">Transcription</keyword>
<reference evidence="6 7" key="1">
    <citation type="journal article" date="2019" name="Int. J. Syst. Evol. Microbiol.">
        <title>The Global Catalogue of Microorganisms (GCM) 10K type strain sequencing project: providing services to taxonomists for standard genome sequencing and annotation.</title>
        <authorList>
            <consortium name="The Broad Institute Genomics Platform"/>
            <consortium name="The Broad Institute Genome Sequencing Center for Infectious Disease"/>
            <person name="Wu L."/>
            <person name="Ma J."/>
        </authorList>
    </citation>
    <scope>NUCLEOTIDE SEQUENCE [LARGE SCALE GENOMIC DNA]</scope>
    <source>
        <strain evidence="6 7">JCM 15910</strain>
    </source>
</reference>
<dbReference type="SUPFAM" id="SSF46689">
    <property type="entry name" value="Homeodomain-like"/>
    <property type="match status" value="1"/>
</dbReference>
<feature type="domain" description="HTH tetR-type" evidence="5">
    <location>
        <begin position="11"/>
        <end position="71"/>
    </location>
</feature>
<comment type="caution">
    <text evidence="6">The sequence shown here is derived from an EMBL/GenBank/DDBJ whole genome shotgun (WGS) entry which is preliminary data.</text>
</comment>
<dbReference type="Pfam" id="PF00440">
    <property type="entry name" value="TetR_N"/>
    <property type="match status" value="1"/>
</dbReference>
<dbReference type="RefSeq" id="WP_215352024.1">
    <property type="nucleotide sequence ID" value="NZ_BAAAFE010000008.1"/>
</dbReference>
<keyword evidence="1" id="KW-0805">Transcription regulation</keyword>
<feature type="DNA-binding region" description="H-T-H motif" evidence="4">
    <location>
        <begin position="34"/>
        <end position="53"/>
    </location>
</feature>
<sequence length="220" mass="22741">MTSEALSPRAARTRTALLDAGLDLLADRPIDAIAIDELVAAAGVAKGSFFNHFGDKYGFANAIAEAIRSDIEALIGALNADERDPLARLCGGMIGAAAFALSERKRAAVLMRSARGMTLEQHVLNRGVIADLGAVGAAHRLVPAAGRAGVLFWLGCCQALMGGLIEQEAARAEVAAMLSDMIALGLGGLGVDAANRARLSDAARIGQELDRAIGLLNGNR</sequence>
<dbReference type="PANTHER" id="PTHR30055:SF234">
    <property type="entry name" value="HTH-TYPE TRANSCRIPTIONAL REGULATOR BETI"/>
    <property type="match status" value="1"/>
</dbReference>